<dbReference type="InterPro" id="IPR015424">
    <property type="entry name" value="PyrdxlP-dep_Trfase"/>
</dbReference>
<accession>A0ABT2XCJ3</accession>
<comment type="cofactor">
    <cofactor evidence="1">
        <name>pyridoxal 5'-phosphate</name>
        <dbReference type="ChEBI" id="CHEBI:597326"/>
    </cofactor>
</comment>
<dbReference type="Proteomes" id="UP001209535">
    <property type="component" value="Unassembled WGS sequence"/>
</dbReference>
<comment type="catalytic activity">
    <reaction evidence="9">
        <text>O-phospho-L-threonine + H(+) = (R)-1-aminopropan-2-yl phosphate + CO2</text>
        <dbReference type="Rhea" id="RHEA:11492"/>
        <dbReference type="ChEBI" id="CHEBI:15378"/>
        <dbReference type="ChEBI" id="CHEBI:16526"/>
        <dbReference type="ChEBI" id="CHEBI:58563"/>
        <dbReference type="ChEBI" id="CHEBI:58675"/>
        <dbReference type="EC" id="4.1.1.81"/>
    </reaction>
</comment>
<evidence type="ECO:0000256" key="4">
    <source>
        <dbReference type="ARBA" id="ARBA00012285"/>
    </source>
</evidence>
<comment type="caution">
    <text evidence="11">The sequence shown here is derived from an EMBL/GenBank/DDBJ whole genome shotgun (WGS) entry which is preliminary data.</text>
</comment>
<evidence type="ECO:0000256" key="1">
    <source>
        <dbReference type="ARBA" id="ARBA00001933"/>
    </source>
</evidence>
<dbReference type="PANTHER" id="PTHR42885">
    <property type="entry name" value="HISTIDINOL-PHOSPHATE AMINOTRANSFERASE-RELATED"/>
    <property type="match status" value="1"/>
</dbReference>
<dbReference type="InterPro" id="IPR015421">
    <property type="entry name" value="PyrdxlP-dep_Trfase_major"/>
</dbReference>
<dbReference type="GO" id="GO:0048472">
    <property type="term" value="F:threonine-phosphate decarboxylase activity"/>
    <property type="evidence" value="ECO:0007669"/>
    <property type="project" value="UniProtKB-EC"/>
</dbReference>
<dbReference type="InterPro" id="IPR015422">
    <property type="entry name" value="PyrdxlP-dep_Trfase_small"/>
</dbReference>
<dbReference type="Pfam" id="PF00155">
    <property type="entry name" value="Aminotran_1_2"/>
    <property type="match status" value="1"/>
</dbReference>
<evidence type="ECO:0000256" key="7">
    <source>
        <dbReference type="ARBA" id="ARBA00023239"/>
    </source>
</evidence>
<keyword evidence="7 11" id="KW-0456">Lyase</keyword>
<evidence type="ECO:0000259" key="10">
    <source>
        <dbReference type="Pfam" id="PF00155"/>
    </source>
</evidence>
<reference evidence="11 12" key="1">
    <citation type="submission" date="2022-10" db="EMBL/GenBank/DDBJ databases">
        <title>Defluviimonas sp. nov., isolated from ocean surface sediments.</title>
        <authorList>
            <person name="He W."/>
            <person name="Wang L."/>
            <person name="Zhang D.-F."/>
        </authorList>
    </citation>
    <scope>NUCLEOTIDE SEQUENCE [LARGE SCALE GENOMIC DNA]</scope>
    <source>
        <strain evidence="11 12">WL0024</strain>
    </source>
</reference>
<feature type="domain" description="Aminotransferase class I/classII large" evidence="10">
    <location>
        <begin position="51"/>
        <end position="316"/>
    </location>
</feature>
<dbReference type="InterPro" id="IPR004839">
    <property type="entry name" value="Aminotransferase_I/II_large"/>
</dbReference>
<dbReference type="EC" id="4.1.1.81" evidence="4"/>
<dbReference type="Gene3D" id="3.40.640.10">
    <property type="entry name" value="Type I PLP-dependent aspartate aminotransferase-like (Major domain)"/>
    <property type="match status" value="1"/>
</dbReference>
<dbReference type="NCBIfam" id="TIGR01140">
    <property type="entry name" value="L_thr_O3P_dcar"/>
    <property type="match status" value="1"/>
</dbReference>
<comment type="pathway">
    <text evidence="3">Cofactor biosynthesis; adenosylcobalamin biosynthesis.</text>
</comment>
<dbReference type="PROSITE" id="PS00105">
    <property type="entry name" value="AA_TRANSFER_CLASS_1"/>
    <property type="match status" value="1"/>
</dbReference>
<evidence type="ECO:0000313" key="11">
    <source>
        <dbReference type="EMBL" id="MCU9849415.1"/>
    </source>
</evidence>
<organism evidence="11 12">
    <name type="scientific">Albidovulum salinarum</name>
    <dbReference type="NCBI Taxonomy" id="2984153"/>
    <lineage>
        <taxon>Bacteria</taxon>
        <taxon>Pseudomonadati</taxon>
        <taxon>Pseudomonadota</taxon>
        <taxon>Alphaproteobacteria</taxon>
        <taxon>Rhodobacterales</taxon>
        <taxon>Paracoccaceae</taxon>
        <taxon>Albidovulum</taxon>
    </lineage>
</organism>
<evidence type="ECO:0000313" key="12">
    <source>
        <dbReference type="Proteomes" id="UP001209535"/>
    </source>
</evidence>
<evidence type="ECO:0000256" key="2">
    <source>
        <dbReference type="ARBA" id="ARBA00003444"/>
    </source>
</evidence>
<dbReference type="RefSeq" id="WP_263338094.1">
    <property type="nucleotide sequence ID" value="NZ_JAOVQO010000015.1"/>
</dbReference>
<dbReference type="Gene3D" id="3.90.1150.10">
    <property type="entry name" value="Aspartate Aminotransferase, domain 1"/>
    <property type="match status" value="1"/>
</dbReference>
<dbReference type="CDD" id="cd00609">
    <property type="entry name" value="AAT_like"/>
    <property type="match status" value="1"/>
</dbReference>
<evidence type="ECO:0000256" key="8">
    <source>
        <dbReference type="ARBA" id="ARBA00029996"/>
    </source>
</evidence>
<evidence type="ECO:0000256" key="9">
    <source>
        <dbReference type="ARBA" id="ARBA00048531"/>
    </source>
</evidence>
<evidence type="ECO:0000256" key="5">
    <source>
        <dbReference type="ARBA" id="ARBA00022573"/>
    </source>
</evidence>
<name>A0ABT2XCJ3_9RHOB</name>
<protein>
    <recommendedName>
        <fullName evidence="4">threonine-phosphate decarboxylase</fullName>
        <ecNumber evidence="4">4.1.1.81</ecNumber>
    </recommendedName>
    <alternativeName>
        <fullName evidence="8">L-threonine-O-3-phosphate decarboxylase</fullName>
    </alternativeName>
</protein>
<keyword evidence="5" id="KW-0169">Cobalamin biosynthesis</keyword>
<gene>
    <name evidence="11" type="primary">cobD</name>
    <name evidence="11" type="ORF">OEZ60_15545</name>
</gene>
<evidence type="ECO:0000256" key="6">
    <source>
        <dbReference type="ARBA" id="ARBA00022898"/>
    </source>
</evidence>
<evidence type="ECO:0000256" key="3">
    <source>
        <dbReference type="ARBA" id="ARBA00004953"/>
    </source>
</evidence>
<dbReference type="InterPro" id="IPR005860">
    <property type="entry name" value="CobD"/>
</dbReference>
<proteinExistence type="predicted"/>
<dbReference type="EMBL" id="JAOVQO010000015">
    <property type="protein sequence ID" value="MCU9849415.1"/>
    <property type="molecule type" value="Genomic_DNA"/>
</dbReference>
<dbReference type="SUPFAM" id="SSF53383">
    <property type="entry name" value="PLP-dependent transferases"/>
    <property type="match status" value="1"/>
</dbReference>
<keyword evidence="12" id="KW-1185">Reference proteome</keyword>
<sequence length="320" mass="33458">MRDHGGNIDWAIAHYGGDAADWIDLSTGINRVPYPLPAISPEAWTTLPTRAATASLVEAARAAYRCPAAILPVAGAQAAIQMIPRTAAPGRARILAPTYNEHAAALRAAGWQVAEVGDLAALEGADLAIVVNPNNPDGRRHSAEELLRLAGGVTRLVVDESFADPDPGLSLAAAAGRPGLFILRSFGKFYGLAGLRLGFVLGAEEEIAALAETAGPWPVSGAAIEVGRAALMDRDWAVATSARLAAETERLDAMAEAAGWRSIGGSALFRLYDCGDAAAAQERLARARIWSRIFPYASGWIRLGLPGNAAEWARLAAAPA</sequence>
<keyword evidence="6" id="KW-0663">Pyridoxal phosphate</keyword>
<dbReference type="PANTHER" id="PTHR42885:SF1">
    <property type="entry name" value="THREONINE-PHOSPHATE DECARBOXYLASE"/>
    <property type="match status" value="1"/>
</dbReference>
<dbReference type="InterPro" id="IPR004838">
    <property type="entry name" value="NHTrfase_class1_PyrdxlP-BS"/>
</dbReference>
<comment type="function">
    <text evidence="2">Decarboxylates L-threonine-O-3-phosphate to yield (R)-1-amino-2-propanol O-2-phosphate, the precursor for the linkage between the nucleotide loop and the corrin ring in cobalamin.</text>
</comment>